<dbReference type="InterPro" id="IPR001036">
    <property type="entry name" value="Acrflvin-R"/>
</dbReference>
<evidence type="ECO:0000256" key="1">
    <source>
        <dbReference type="SAM" id="MobiDB-lite"/>
    </source>
</evidence>
<dbReference type="EMBL" id="JBDKXB010000016">
    <property type="protein sequence ID" value="MEY6433130.1"/>
    <property type="molecule type" value="Genomic_DNA"/>
</dbReference>
<dbReference type="SUPFAM" id="SSF82693">
    <property type="entry name" value="Multidrug efflux transporter AcrB pore domain, PN1, PN2, PC1 and PC2 subdomains"/>
    <property type="match status" value="2"/>
</dbReference>
<dbReference type="Gene3D" id="3.30.70.1440">
    <property type="entry name" value="Multidrug efflux transporter AcrB pore domain"/>
    <property type="match status" value="1"/>
</dbReference>
<dbReference type="Gene3D" id="1.20.1640.10">
    <property type="entry name" value="Multidrug efflux transporter AcrB transmembrane domain"/>
    <property type="match status" value="2"/>
</dbReference>
<keyword evidence="2" id="KW-0812">Transmembrane</keyword>
<sequence length="1068" mass="117865">MERLIRFTLRQQVFFNLLFVVLIVAGAFSVMSVPVERYPDIQFGSVQVSTIFPGAAPADVEALVTTKIEQALEGLEQVEYIQSSSRRDYSSILVKFHDDTDYERLYDDLRFRVLGVLGELPDEVEPPSFSLLRTSTWLPVVAVNLVGDRSNRALTLMAEEIKVSLTQIRGVAQVELAGEQTREFHLYLDPARMATHGISFDQVAAALQDANLILPAGRFRDASGDFIIQVDERFRDRSDVVDTIIRRDLDGSFVTVEDVVSEAHVSYRRPNVVATVNGEDCVTLRVVKAPDGNALEIDREIRRIIADTAPNLASQGVEVILTQDSTLYINEAISTLGWNLAAGIVLVSLILWYFLGLRNAGIVTIGIPFAFLVTMALVKITGHSLNEITLFSFVLVTGIIVDDAIVVVENIYRHVQRGEELDEAIVKGTSEVLLPVISATATTVAAFLPMLIMTGYTGEFFALIPKAVAFAILASLLECLLILPLHYRDIGPRPGQRLGIEERDRAPLRWLRRVTDRLIRVALRHRWSSLGSTLIAFVVAVAILAVSVAGIAPLIRIQFFPDDYTLYYAVIEGPANTPIETTVEKTRAVSRFILADGDGYARSAAGFAGFFVNEDFEEEFGHHLGMVMVALPAKEARAFEDPLAHLDRMRERLESEFAVDGFRIRVRAEQEGPPTGKDVTIRVVGNDEDRVEALSSEIIDALQKAPAIGPHLVELQDNRGHPARVLRWIVDEQRAHELGLTKGTAARLAAAVLDGRYIGKFRLSDDEIDLKLKIDPTYLDTPEAALAIPVVQHDQGPVFLGDIVQLATEQQPGELNRYRGQRSLTITANLRAGAPISSPYVAAWTEQHFQQIRDRYPGVTIAFGGEYETTQRSFDSLTRAFGIAVLLIYLILATQFRSYSQPLIVLSAVMFAVIGVVFGHLLTRSIFTVNSFIAMVGVTGVVVNGALVLLDFINRRYREGATRHEAIVTAVHIRLRPILLTALTTILGLLPMAIGFPSYSVVWGTMATTFITGLATAALLTLFIVPVAWDLLAERQERRTNGPRRSTPDGADGDRREGIESDAPSRPG</sequence>
<feature type="transmembrane region" description="Helical" evidence="2">
    <location>
        <begin position="929"/>
        <end position="954"/>
    </location>
</feature>
<dbReference type="PANTHER" id="PTHR32063:SF33">
    <property type="entry name" value="RND SUPERFAMILY EFFLUX PUMP PERMEASE COMPONENT"/>
    <property type="match status" value="1"/>
</dbReference>
<dbReference type="Proteomes" id="UP001564408">
    <property type="component" value="Unassembled WGS sequence"/>
</dbReference>
<protein>
    <submittedName>
        <fullName evidence="3">Efflux RND transporter permease subunit</fullName>
    </submittedName>
</protein>
<keyword evidence="4" id="KW-1185">Reference proteome</keyword>
<feature type="transmembrane region" description="Helical" evidence="2">
    <location>
        <begin position="468"/>
        <end position="487"/>
    </location>
</feature>
<dbReference type="Pfam" id="PF00873">
    <property type="entry name" value="ACR_tran"/>
    <property type="match status" value="1"/>
</dbReference>
<feature type="transmembrane region" description="Helical" evidence="2">
    <location>
        <begin position="877"/>
        <end position="896"/>
    </location>
</feature>
<feature type="transmembrane region" description="Helical" evidence="2">
    <location>
        <begin position="432"/>
        <end position="456"/>
    </location>
</feature>
<dbReference type="PANTHER" id="PTHR32063">
    <property type="match status" value="1"/>
</dbReference>
<keyword evidence="2" id="KW-1133">Transmembrane helix</keyword>
<dbReference type="PRINTS" id="PR00702">
    <property type="entry name" value="ACRIFLAVINRP"/>
</dbReference>
<feature type="transmembrane region" description="Helical" evidence="2">
    <location>
        <begin position="534"/>
        <end position="555"/>
    </location>
</feature>
<feature type="transmembrane region" description="Helical" evidence="2">
    <location>
        <begin position="336"/>
        <end position="355"/>
    </location>
</feature>
<dbReference type="SUPFAM" id="SSF82866">
    <property type="entry name" value="Multidrug efflux transporter AcrB transmembrane domain"/>
    <property type="match status" value="2"/>
</dbReference>
<feature type="transmembrane region" description="Helical" evidence="2">
    <location>
        <begin position="12"/>
        <end position="33"/>
    </location>
</feature>
<organism evidence="3 4">
    <name type="scientific">Thioalkalicoccus limnaeus</name>
    <dbReference type="NCBI Taxonomy" id="120681"/>
    <lineage>
        <taxon>Bacteria</taxon>
        <taxon>Pseudomonadati</taxon>
        <taxon>Pseudomonadota</taxon>
        <taxon>Gammaproteobacteria</taxon>
        <taxon>Chromatiales</taxon>
        <taxon>Chromatiaceae</taxon>
        <taxon>Thioalkalicoccus</taxon>
    </lineage>
</organism>
<feature type="transmembrane region" description="Helical" evidence="2">
    <location>
        <begin position="975"/>
        <end position="996"/>
    </location>
</feature>
<comment type="caution">
    <text evidence="3">The sequence shown here is derived from an EMBL/GenBank/DDBJ whole genome shotgun (WGS) entry which is preliminary data.</text>
</comment>
<evidence type="ECO:0000313" key="4">
    <source>
        <dbReference type="Proteomes" id="UP001564408"/>
    </source>
</evidence>
<feature type="transmembrane region" description="Helical" evidence="2">
    <location>
        <begin position="903"/>
        <end position="923"/>
    </location>
</feature>
<gene>
    <name evidence="3" type="ORF">ABC977_12030</name>
</gene>
<dbReference type="RefSeq" id="WP_369667517.1">
    <property type="nucleotide sequence ID" value="NZ_JBDKXB010000016.1"/>
</dbReference>
<feature type="transmembrane region" description="Helical" evidence="2">
    <location>
        <begin position="362"/>
        <end position="382"/>
    </location>
</feature>
<feature type="region of interest" description="Disordered" evidence="1">
    <location>
        <begin position="1038"/>
        <end position="1068"/>
    </location>
</feature>
<dbReference type="Gene3D" id="3.30.70.1320">
    <property type="entry name" value="Multidrug efflux transporter AcrB pore domain like"/>
    <property type="match status" value="1"/>
</dbReference>
<feature type="transmembrane region" description="Helical" evidence="2">
    <location>
        <begin position="388"/>
        <end position="412"/>
    </location>
</feature>
<evidence type="ECO:0000256" key="2">
    <source>
        <dbReference type="SAM" id="Phobius"/>
    </source>
</evidence>
<name>A0ABV4BF20_9GAMM</name>
<dbReference type="InterPro" id="IPR027463">
    <property type="entry name" value="AcrB_DN_DC_subdom"/>
</dbReference>
<proteinExistence type="predicted"/>
<reference evidence="3 4" key="1">
    <citation type="submission" date="2024-05" db="EMBL/GenBank/DDBJ databases">
        <title>Genome Sequence and Characterization of the New Strain Purple Sulfur Bacterium of Genus Thioalkalicoccus.</title>
        <authorList>
            <person name="Bryantseva I.A."/>
            <person name="Kyndt J.A."/>
            <person name="Imhoff J.F."/>
        </authorList>
    </citation>
    <scope>NUCLEOTIDE SEQUENCE [LARGE SCALE GENOMIC DNA]</scope>
    <source>
        <strain evidence="3 4">Um2</strain>
    </source>
</reference>
<accession>A0ABV4BF20</accession>
<dbReference type="SUPFAM" id="SSF82714">
    <property type="entry name" value="Multidrug efflux transporter AcrB TolC docking domain, DN and DC subdomains"/>
    <property type="match status" value="2"/>
</dbReference>
<dbReference type="Gene3D" id="3.30.70.1430">
    <property type="entry name" value="Multidrug efflux transporter AcrB pore domain"/>
    <property type="match status" value="2"/>
</dbReference>
<evidence type="ECO:0000313" key="3">
    <source>
        <dbReference type="EMBL" id="MEY6433130.1"/>
    </source>
</evidence>
<feature type="transmembrane region" description="Helical" evidence="2">
    <location>
        <begin position="1002"/>
        <end position="1029"/>
    </location>
</feature>
<keyword evidence="2" id="KW-0472">Membrane</keyword>
<dbReference type="Gene3D" id="3.30.2090.10">
    <property type="entry name" value="Multidrug efflux transporter AcrB TolC docking domain, DN and DC subdomains"/>
    <property type="match status" value="2"/>
</dbReference>